<evidence type="ECO:0000313" key="2">
    <source>
        <dbReference type="Proteomes" id="UP000094527"/>
    </source>
</evidence>
<keyword evidence="2" id="KW-1185">Reference proteome</keyword>
<gene>
    <name evidence="1" type="ORF">Ocin01_09327</name>
</gene>
<evidence type="ECO:0000313" key="1">
    <source>
        <dbReference type="EMBL" id="ODM97351.1"/>
    </source>
</evidence>
<organism evidence="1 2">
    <name type="scientific">Orchesella cincta</name>
    <name type="common">Springtail</name>
    <name type="synonym">Podura cincta</name>
    <dbReference type="NCBI Taxonomy" id="48709"/>
    <lineage>
        <taxon>Eukaryota</taxon>
        <taxon>Metazoa</taxon>
        <taxon>Ecdysozoa</taxon>
        <taxon>Arthropoda</taxon>
        <taxon>Hexapoda</taxon>
        <taxon>Collembola</taxon>
        <taxon>Entomobryomorpha</taxon>
        <taxon>Entomobryoidea</taxon>
        <taxon>Orchesellidae</taxon>
        <taxon>Orchesellinae</taxon>
        <taxon>Orchesella</taxon>
    </lineage>
</organism>
<dbReference type="Proteomes" id="UP000094527">
    <property type="component" value="Unassembled WGS sequence"/>
</dbReference>
<reference evidence="1 2" key="1">
    <citation type="journal article" date="2016" name="Genome Biol. Evol.">
        <title>Gene Family Evolution Reflects Adaptation to Soil Environmental Stressors in the Genome of the Collembolan Orchesella cincta.</title>
        <authorList>
            <person name="Faddeeva-Vakhrusheva A."/>
            <person name="Derks M.F."/>
            <person name="Anvar S.Y."/>
            <person name="Agamennone V."/>
            <person name="Suring W."/>
            <person name="Smit S."/>
            <person name="van Straalen N.M."/>
            <person name="Roelofs D."/>
        </authorList>
    </citation>
    <scope>NUCLEOTIDE SEQUENCE [LARGE SCALE GENOMIC DNA]</scope>
    <source>
        <tissue evidence="1">Mixed pool</tissue>
    </source>
</reference>
<name>A0A1D2MWP3_ORCCI</name>
<comment type="caution">
    <text evidence="1">The sequence shown here is derived from an EMBL/GenBank/DDBJ whole genome shotgun (WGS) entry which is preliminary data.</text>
</comment>
<sequence>MSYHRRRSIPLSRGFRIRSKSRLPGNGCLHQVPLIQTQTNSSKFHPLFHSNPALEFTEFIISSPFGSLQFDEAISILVAPARFFSPEYLDEAVFRAVDRTQSNSG</sequence>
<dbReference type="AlphaFoldDB" id="A0A1D2MWP3"/>
<accession>A0A1D2MWP3</accession>
<dbReference type="EMBL" id="LJIJ01000452">
    <property type="protein sequence ID" value="ODM97351.1"/>
    <property type="molecule type" value="Genomic_DNA"/>
</dbReference>
<proteinExistence type="predicted"/>
<protein>
    <submittedName>
        <fullName evidence="1">Uncharacterized protein</fullName>
    </submittedName>
</protein>